<dbReference type="SMART" id="SM01236">
    <property type="entry name" value="Haem_oxygenase_2"/>
    <property type="match status" value="1"/>
</dbReference>
<proteinExistence type="predicted"/>
<gene>
    <name evidence="2" type="ORF">H2C83_13480</name>
</gene>
<dbReference type="RefSeq" id="WP_181741735.1">
    <property type="nucleotide sequence ID" value="NZ_JACEOL010000047.1"/>
</dbReference>
<reference evidence="2 3" key="1">
    <citation type="submission" date="2020-07" db="EMBL/GenBank/DDBJ databases">
        <title>Thermoactinomyces phylogeny.</title>
        <authorList>
            <person name="Dunlap C."/>
        </authorList>
    </citation>
    <scope>NUCLEOTIDE SEQUENCE [LARGE SCALE GENOMIC DNA]</scope>
    <source>
        <strain evidence="2 3">AMNI-1</strain>
    </source>
</reference>
<dbReference type="Pfam" id="PF14518">
    <property type="entry name" value="Haem_oxygenas_2"/>
    <property type="match status" value="1"/>
</dbReference>
<keyword evidence="1" id="KW-0560">Oxidoreductase</keyword>
<dbReference type="EMBL" id="JACEOL010000047">
    <property type="protein sequence ID" value="MBA4603312.1"/>
    <property type="molecule type" value="Genomic_DNA"/>
</dbReference>
<dbReference type="Proteomes" id="UP000538292">
    <property type="component" value="Unassembled WGS sequence"/>
</dbReference>
<dbReference type="GO" id="GO:0016491">
    <property type="term" value="F:oxidoreductase activity"/>
    <property type="evidence" value="ECO:0007669"/>
    <property type="project" value="UniProtKB-KW"/>
</dbReference>
<dbReference type="Gene3D" id="1.20.910.10">
    <property type="entry name" value="Heme oxygenase-like"/>
    <property type="match status" value="1"/>
</dbReference>
<dbReference type="InterPro" id="IPR016084">
    <property type="entry name" value="Haem_Oase-like_multi-hlx"/>
</dbReference>
<protein>
    <submittedName>
        <fullName evidence="2">Iron-containing redox enzyme family protein</fullName>
    </submittedName>
</protein>
<dbReference type="AlphaFoldDB" id="A0A7W1XU31"/>
<dbReference type="PANTHER" id="PTHR40279:SF3">
    <property type="entry name" value="4-AMINOBENZOATE SYNTHASE"/>
    <property type="match status" value="1"/>
</dbReference>
<organism evidence="2 3">
    <name type="scientific">Thermoactinomyces mirandus</name>
    <dbReference type="NCBI Taxonomy" id="2756294"/>
    <lineage>
        <taxon>Bacteria</taxon>
        <taxon>Bacillati</taxon>
        <taxon>Bacillota</taxon>
        <taxon>Bacilli</taxon>
        <taxon>Bacillales</taxon>
        <taxon>Thermoactinomycetaceae</taxon>
        <taxon>Thermoactinomyces</taxon>
    </lineage>
</organism>
<dbReference type="SUPFAM" id="SSF48613">
    <property type="entry name" value="Heme oxygenase-like"/>
    <property type="match status" value="1"/>
</dbReference>
<sequence length="268" mass="31123">MTFSTNNEWTKYLSEFDWNRTEPYDPKELLSMMYKVVENGFYGTNHPLAISWLAGELSKEELQFMGIQEYWYFRCTVWWNAGKVLHCPDLEDQRLLLGPLAEEAGIGDEPHEKQFIRYLQGIGVDMETVFSTGVLPQTITCVDEFYNLNSYGKLVESLAANNLVAEIMRPKQYPLVLESYRKNYTWVPDDALVFFRTHSEADIEHAEIGEKLFLKYAKSMEAQQLAWSALTRSLAARWCLYDGILQYIKKKNSPLLPLWRAFPVIGDV</sequence>
<keyword evidence="3" id="KW-1185">Reference proteome</keyword>
<evidence type="ECO:0000256" key="1">
    <source>
        <dbReference type="ARBA" id="ARBA00023002"/>
    </source>
</evidence>
<dbReference type="PANTHER" id="PTHR40279">
    <property type="entry name" value="PQQC-LIKE PROTEIN"/>
    <property type="match status" value="1"/>
</dbReference>
<comment type="caution">
    <text evidence="2">The sequence shown here is derived from an EMBL/GenBank/DDBJ whole genome shotgun (WGS) entry which is preliminary data.</text>
</comment>
<evidence type="ECO:0000313" key="2">
    <source>
        <dbReference type="EMBL" id="MBA4603312.1"/>
    </source>
</evidence>
<dbReference type="InterPro" id="IPR039068">
    <property type="entry name" value="PqqC-like"/>
</dbReference>
<name>A0A7W1XU31_9BACL</name>
<evidence type="ECO:0000313" key="3">
    <source>
        <dbReference type="Proteomes" id="UP000538292"/>
    </source>
</evidence>
<accession>A0A7W1XU31</accession>